<dbReference type="Proteomes" id="UP001596978">
    <property type="component" value="Unassembled WGS sequence"/>
</dbReference>
<keyword evidence="1" id="KW-1133">Transmembrane helix</keyword>
<accession>A0ABW3CT01</accession>
<name>A0ABW3CT01_9FLAO</name>
<gene>
    <name evidence="3" type="ORF">ACFQ1M_01625</name>
</gene>
<evidence type="ECO:0000313" key="3">
    <source>
        <dbReference type="EMBL" id="MFD0860893.1"/>
    </source>
</evidence>
<evidence type="ECO:0000313" key="4">
    <source>
        <dbReference type="Proteomes" id="UP001596978"/>
    </source>
</evidence>
<feature type="transmembrane region" description="Helical" evidence="1">
    <location>
        <begin position="221"/>
        <end position="241"/>
    </location>
</feature>
<feature type="transmembrane region" description="Helical" evidence="1">
    <location>
        <begin position="92"/>
        <end position="110"/>
    </location>
</feature>
<organism evidence="3 4">
    <name type="scientific">Sungkyunkwania multivorans</name>
    <dbReference type="NCBI Taxonomy" id="1173618"/>
    <lineage>
        <taxon>Bacteria</taxon>
        <taxon>Pseudomonadati</taxon>
        <taxon>Bacteroidota</taxon>
        <taxon>Flavobacteriia</taxon>
        <taxon>Flavobacteriales</taxon>
        <taxon>Flavobacteriaceae</taxon>
        <taxon>Sungkyunkwania</taxon>
    </lineage>
</organism>
<feature type="transmembrane region" description="Helical" evidence="1">
    <location>
        <begin position="9"/>
        <end position="29"/>
    </location>
</feature>
<dbReference type="EMBL" id="JBHTJH010000002">
    <property type="protein sequence ID" value="MFD0860893.1"/>
    <property type="molecule type" value="Genomic_DNA"/>
</dbReference>
<keyword evidence="1" id="KW-0472">Membrane</keyword>
<dbReference type="InterPro" id="IPR012429">
    <property type="entry name" value="HGSNAT_cat"/>
</dbReference>
<evidence type="ECO:0000256" key="1">
    <source>
        <dbReference type="SAM" id="Phobius"/>
    </source>
</evidence>
<feature type="transmembrane region" description="Helical" evidence="1">
    <location>
        <begin position="186"/>
        <end position="209"/>
    </location>
</feature>
<evidence type="ECO:0000259" key="2">
    <source>
        <dbReference type="Pfam" id="PF07786"/>
    </source>
</evidence>
<feature type="domain" description="Heparan-alpha-glucosaminide N-acetyltransferase catalytic" evidence="2">
    <location>
        <begin position="7"/>
        <end position="217"/>
    </location>
</feature>
<reference evidence="4" key="1">
    <citation type="journal article" date="2019" name="Int. J. Syst. Evol. Microbiol.">
        <title>The Global Catalogue of Microorganisms (GCM) 10K type strain sequencing project: providing services to taxonomists for standard genome sequencing and annotation.</title>
        <authorList>
            <consortium name="The Broad Institute Genomics Platform"/>
            <consortium name="The Broad Institute Genome Sequencing Center for Infectious Disease"/>
            <person name="Wu L."/>
            <person name="Ma J."/>
        </authorList>
    </citation>
    <scope>NUCLEOTIDE SEQUENCE [LARGE SCALE GENOMIC DNA]</scope>
    <source>
        <strain evidence="4">CCUG 62952</strain>
    </source>
</reference>
<keyword evidence="4" id="KW-1185">Reference proteome</keyword>
<feature type="transmembrane region" description="Helical" evidence="1">
    <location>
        <begin position="325"/>
        <end position="346"/>
    </location>
</feature>
<comment type="caution">
    <text evidence="3">The sequence shown here is derived from an EMBL/GenBank/DDBJ whole genome shotgun (WGS) entry which is preliminary data.</text>
</comment>
<feature type="transmembrane region" description="Helical" evidence="1">
    <location>
        <begin position="299"/>
        <end position="319"/>
    </location>
</feature>
<feature type="transmembrane region" description="Helical" evidence="1">
    <location>
        <begin position="49"/>
        <end position="71"/>
    </location>
</feature>
<sequence length="391" mass="45421">MSARSQRLYFIDAIRAFAIIMMLQGHFVHTLLDTSLVNTSGFFYGLWEYFRGITAPTFFTITGFVFTFLLLKKNDAVSLQNPRVKKGLRRGLKLLFWGYVLRFNLSFFVVGFKDFFFFIDVLHIIGLSLILLIGLYLLLYRYSARLFQYTLLGIGFVVFLLERSYANAPLELLPEFFANYFTKAHGSVFTIFPWFGYVALGSFLSIIFLRQYQKEGFYRLAIYNLAIVGLLLVHFSSYFLMVLFEFTGIEIFKASAGYNYLFSRFGDVLVLFSLFLVIRRWMAKSIFTDLGGRTLSIYILHYILLYGSWLGIGFSRYWHHSLSPLQVILGAIAFIMIICTTVLLYYRFGDQWIERGKAIAMRKISMSGSWLVAVISKLQPIQAIVLRFRNR</sequence>
<proteinExistence type="predicted"/>
<feature type="transmembrane region" description="Helical" evidence="1">
    <location>
        <begin position="146"/>
        <end position="166"/>
    </location>
</feature>
<keyword evidence="1" id="KW-0812">Transmembrane</keyword>
<dbReference type="RefSeq" id="WP_386402875.1">
    <property type="nucleotide sequence ID" value="NZ_JBHTJH010000002.1"/>
</dbReference>
<protein>
    <submittedName>
        <fullName evidence="3">Heparan-alpha-glucosaminide N-acetyltransferase domain-containing protein</fullName>
    </submittedName>
</protein>
<feature type="transmembrane region" description="Helical" evidence="1">
    <location>
        <begin position="116"/>
        <end position="139"/>
    </location>
</feature>
<feature type="transmembrane region" description="Helical" evidence="1">
    <location>
        <begin position="261"/>
        <end position="278"/>
    </location>
</feature>
<dbReference type="Pfam" id="PF07786">
    <property type="entry name" value="HGSNAT_cat"/>
    <property type="match status" value="1"/>
</dbReference>